<proteinExistence type="predicted"/>
<dbReference type="Proteomes" id="UP001248822">
    <property type="component" value="Unassembled WGS sequence"/>
</dbReference>
<name>A0AAE4DNY0_9ENTR</name>
<sequence>MAQFNDNGLTGVHASVPTIMEETFMQRQYLERNGVESIDNEIAFIAREIHRYNARTSSQIKYSPIHYVTDYLRGLHDWSLQVHHDLARGRSPSSLHKKNIIISKIADILKNYLW</sequence>
<reference evidence="1" key="1">
    <citation type="submission" date="2022-12" db="EMBL/GenBank/DDBJ databases">
        <title>NDM-1 containing novel ST 2018 Pseudenterobacter timonensis.</title>
        <authorList>
            <person name="Halder G."/>
            <person name="Mandal S."/>
            <person name="Dutta S."/>
        </authorList>
    </citation>
    <scope>NUCLEOTIDE SEQUENCE</scope>
    <source>
        <strain evidence="1">CNCI147</strain>
    </source>
</reference>
<protein>
    <submittedName>
        <fullName evidence="1">Uncharacterized protein</fullName>
    </submittedName>
</protein>
<dbReference type="RefSeq" id="WP_310826387.1">
    <property type="nucleotide sequence ID" value="NZ_JAQGEC010000010.1"/>
</dbReference>
<evidence type="ECO:0000313" key="1">
    <source>
        <dbReference type="EMBL" id="MDR9890977.1"/>
    </source>
</evidence>
<dbReference type="AlphaFoldDB" id="A0AAE4DNY0"/>
<gene>
    <name evidence="1" type="ORF">O7047_12165</name>
</gene>
<evidence type="ECO:0000313" key="2">
    <source>
        <dbReference type="Proteomes" id="UP001248822"/>
    </source>
</evidence>
<organism evidence="1 2">
    <name type="scientific">Pseudenterobacter timonensis</name>
    <dbReference type="NCBI Taxonomy" id="1755099"/>
    <lineage>
        <taxon>Bacteria</taxon>
        <taxon>Pseudomonadati</taxon>
        <taxon>Pseudomonadota</taxon>
        <taxon>Gammaproteobacteria</taxon>
        <taxon>Enterobacterales</taxon>
        <taxon>Enterobacteriaceae</taxon>
        <taxon>Pseudenterobacter</taxon>
    </lineage>
</organism>
<accession>A0AAE4DNY0</accession>
<comment type="caution">
    <text evidence="1">The sequence shown here is derived from an EMBL/GenBank/DDBJ whole genome shotgun (WGS) entry which is preliminary data.</text>
</comment>
<dbReference type="EMBL" id="JAQGEC010000010">
    <property type="protein sequence ID" value="MDR9890977.1"/>
    <property type="molecule type" value="Genomic_DNA"/>
</dbReference>